<feature type="transmembrane region" description="Helical" evidence="11">
    <location>
        <begin position="234"/>
        <end position="257"/>
    </location>
</feature>
<dbReference type="InterPro" id="IPR045083">
    <property type="entry name" value="ATP_synth_F0_asu_bact/mt"/>
</dbReference>
<feature type="transmembrane region" description="Helical" evidence="11">
    <location>
        <begin position="168"/>
        <end position="188"/>
    </location>
</feature>
<feature type="transmembrane region" description="Helical" evidence="11">
    <location>
        <begin position="264"/>
        <end position="283"/>
    </location>
</feature>
<dbReference type="Pfam" id="PF00119">
    <property type="entry name" value="ATP-synt_A"/>
    <property type="match status" value="1"/>
</dbReference>
<dbReference type="HAMAP" id="MF_01393">
    <property type="entry name" value="ATP_synth_a_bact"/>
    <property type="match status" value="1"/>
</dbReference>
<dbReference type="SUPFAM" id="SSF81336">
    <property type="entry name" value="F1F0 ATP synthase subunit A"/>
    <property type="match status" value="1"/>
</dbReference>
<evidence type="ECO:0000256" key="5">
    <source>
        <dbReference type="ARBA" id="ARBA00022692"/>
    </source>
</evidence>
<keyword evidence="8 11" id="KW-0406">Ion transport</keyword>
<dbReference type="InterPro" id="IPR035908">
    <property type="entry name" value="F0_ATP_A_sf"/>
</dbReference>
<keyword evidence="7 11" id="KW-1133">Transmembrane helix</keyword>
<evidence type="ECO:0000256" key="1">
    <source>
        <dbReference type="ARBA" id="ARBA00004141"/>
    </source>
</evidence>
<keyword evidence="3 11" id="KW-0813">Transport</keyword>
<protein>
    <recommendedName>
        <fullName evidence="11 12">ATP synthase subunit a</fullName>
    </recommendedName>
    <alternativeName>
        <fullName evidence="11">ATP synthase F0 sector subunit a</fullName>
    </alternativeName>
    <alternativeName>
        <fullName evidence="11">F-ATPase subunit 6</fullName>
    </alternativeName>
</protein>
<comment type="caution">
    <text evidence="13">The sequence shown here is derived from an EMBL/GenBank/DDBJ whole genome shotgun (WGS) entry which is preliminary data.</text>
</comment>
<keyword evidence="6 11" id="KW-0375">Hydrogen ion transport</keyword>
<feature type="transmembrane region" description="Helical" evidence="11">
    <location>
        <begin position="289"/>
        <end position="307"/>
    </location>
</feature>
<evidence type="ECO:0000313" key="13">
    <source>
        <dbReference type="EMBL" id="MDM4017607.1"/>
    </source>
</evidence>
<dbReference type="InterPro" id="IPR000568">
    <property type="entry name" value="ATP_synth_F0_asu"/>
</dbReference>
<dbReference type="CDD" id="cd00310">
    <property type="entry name" value="ATP-synt_Fo_a_6"/>
    <property type="match status" value="1"/>
</dbReference>
<evidence type="ECO:0000256" key="7">
    <source>
        <dbReference type="ARBA" id="ARBA00022989"/>
    </source>
</evidence>
<proteinExistence type="inferred from homology"/>
<evidence type="ECO:0000256" key="2">
    <source>
        <dbReference type="ARBA" id="ARBA00006810"/>
    </source>
</evidence>
<dbReference type="Gene3D" id="1.20.120.220">
    <property type="entry name" value="ATP synthase, F0 complex, subunit A"/>
    <property type="match status" value="1"/>
</dbReference>
<reference evidence="13 14" key="1">
    <citation type="submission" date="2023-06" db="EMBL/GenBank/DDBJ databases">
        <title>Roseiconus lacunae JC819 isolated from Gulf of Mannar region, Tamil Nadu.</title>
        <authorList>
            <person name="Pk S."/>
            <person name="Ch S."/>
            <person name="Ch V.R."/>
        </authorList>
    </citation>
    <scope>NUCLEOTIDE SEQUENCE [LARGE SCALE GENOMIC DNA]</scope>
    <source>
        <strain evidence="13 14">JC819</strain>
    </source>
</reference>
<evidence type="ECO:0000313" key="14">
    <source>
        <dbReference type="Proteomes" id="UP001239462"/>
    </source>
</evidence>
<gene>
    <name evidence="11 13" type="primary">atpB</name>
    <name evidence="13" type="ORF">QTN89_19315</name>
</gene>
<evidence type="ECO:0000256" key="4">
    <source>
        <dbReference type="ARBA" id="ARBA00022547"/>
    </source>
</evidence>
<name>A0ABT7PM61_9BACT</name>
<evidence type="ECO:0000256" key="8">
    <source>
        <dbReference type="ARBA" id="ARBA00023065"/>
    </source>
</evidence>
<evidence type="ECO:0000256" key="12">
    <source>
        <dbReference type="RuleBase" id="RU000483"/>
    </source>
</evidence>
<comment type="similarity">
    <text evidence="2 11 12">Belongs to the ATPase A chain family.</text>
</comment>
<keyword evidence="14" id="KW-1185">Reference proteome</keyword>
<feature type="transmembrane region" description="Helical" evidence="11">
    <location>
        <begin position="117"/>
        <end position="141"/>
    </location>
</feature>
<evidence type="ECO:0000256" key="6">
    <source>
        <dbReference type="ARBA" id="ARBA00022781"/>
    </source>
</evidence>
<dbReference type="NCBIfam" id="TIGR01131">
    <property type="entry name" value="ATP_synt_6_or_A"/>
    <property type="match status" value="1"/>
</dbReference>
<dbReference type="EMBL" id="JASZZN010000015">
    <property type="protein sequence ID" value="MDM4017607.1"/>
    <property type="molecule type" value="Genomic_DNA"/>
</dbReference>
<dbReference type="Proteomes" id="UP001239462">
    <property type="component" value="Unassembled WGS sequence"/>
</dbReference>
<evidence type="ECO:0000256" key="9">
    <source>
        <dbReference type="ARBA" id="ARBA00023136"/>
    </source>
</evidence>
<keyword evidence="5 11" id="KW-0812">Transmembrane</keyword>
<comment type="subcellular location">
    <subcellularLocation>
        <location evidence="11 12">Cell membrane</location>
        <topology evidence="11 12">Multi-pass membrane protein</topology>
    </subcellularLocation>
    <subcellularLocation>
        <location evidence="1">Membrane</location>
        <topology evidence="1">Multi-pass membrane protein</topology>
    </subcellularLocation>
</comment>
<keyword evidence="10 11" id="KW-0066">ATP synthesis</keyword>
<evidence type="ECO:0000256" key="11">
    <source>
        <dbReference type="HAMAP-Rule" id="MF_01393"/>
    </source>
</evidence>
<evidence type="ECO:0000256" key="10">
    <source>
        <dbReference type="ARBA" id="ARBA00023310"/>
    </source>
</evidence>
<keyword evidence="4 11" id="KW-0138">CF(0)</keyword>
<sequence length="345" mass="37957">MNLFIASADNPISHVVPHRLHEKPLFTIDVGGGDIPALFIEDGKYSFYLTNHLLMTAVTAVVVMLVFAYVASKIRVKGDGLDAYQTKGRLAQMFETICWFIRDEVVRPNLHEKTDRYIPYVWTVFFFILFANVLGLIPFGAGMHLGAMPVSDHASHFGHWGGTATGNLSLNIMLAMCSFIAIVGIGIYETGAKTFFSHFNPIGWDGPKLMSYGIGLPLYVLEWMGLIIKCVVLAMRLFGTMMAGHLVVAAIVGLVFAAASVSQLLGYGVWVAVVLGCIALTLLELFICLLQAFIFTFLTVLFIATVSHDHHDHEHEHEHDPLGDEAQMDLDKFTDPARLAGLADA</sequence>
<keyword evidence="11" id="KW-1003">Cell membrane</keyword>
<evidence type="ECO:0000256" key="3">
    <source>
        <dbReference type="ARBA" id="ARBA00022448"/>
    </source>
</evidence>
<organism evidence="13 14">
    <name type="scientific">Roseiconus lacunae</name>
    <dbReference type="NCBI Taxonomy" id="2605694"/>
    <lineage>
        <taxon>Bacteria</taxon>
        <taxon>Pseudomonadati</taxon>
        <taxon>Planctomycetota</taxon>
        <taxon>Planctomycetia</taxon>
        <taxon>Pirellulales</taxon>
        <taxon>Pirellulaceae</taxon>
        <taxon>Roseiconus</taxon>
    </lineage>
</organism>
<dbReference type="RefSeq" id="WP_149499866.1">
    <property type="nucleotide sequence ID" value="NZ_CP141221.1"/>
</dbReference>
<feature type="transmembrane region" description="Helical" evidence="11">
    <location>
        <begin position="53"/>
        <end position="71"/>
    </location>
</feature>
<accession>A0ABT7PM61</accession>
<dbReference type="PANTHER" id="PTHR11410:SF0">
    <property type="entry name" value="ATP SYNTHASE SUBUNIT A"/>
    <property type="match status" value="1"/>
</dbReference>
<keyword evidence="9 11" id="KW-0472">Membrane</keyword>
<dbReference type="PANTHER" id="PTHR11410">
    <property type="entry name" value="ATP SYNTHASE SUBUNIT A"/>
    <property type="match status" value="1"/>
</dbReference>
<comment type="function">
    <text evidence="11 12">Key component of the proton channel; it plays a direct role in the translocation of protons across the membrane.</text>
</comment>